<proteinExistence type="predicted"/>
<dbReference type="OrthoDB" id="308619at2759"/>
<dbReference type="AlphaFoldDB" id="A0A8S1SKV9"/>
<keyword evidence="2" id="KW-1185">Reference proteome</keyword>
<comment type="caution">
    <text evidence="1">The sequence shown here is derived from an EMBL/GenBank/DDBJ whole genome shotgun (WGS) entry which is preliminary data.</text>
</comment>
<organism evidence="1 2">
    <name type="scientific">Paramecium octaurelia</name>
    <dbReference type="NCBI Taxonomy" id="43137"/>
    <lineage>
        <taxon>Eukaryota</taxon>
        <taxon>Sar</taxon>
        <taxon>Alveolata</taxon>
        <taxon>Ciliophora</taxon>
        <taxon>Intramacronucleata</taxon>
        <taxon>Oligohymenophorea</taxon>
        <taxon>Peniculida</taxon>
        <taxon>Parameciidae</taxon>
        <taxon>Paramecium</taxon>
    </lineage>
</organism>
<reference evidence="1" key="1">
    <citation type="submission" date="2021-01" db="EMBL/GenBank/DDBJ databases">
        <authorList>
            <consortium name="Genoscope - CEA"/>
            <person name="William W."/>
        </authorList>
    </citation>
    <scope>NUCLEOTIDE SEQUENCE</scope>
</reference>
<name>A0A8S1SKV9_PAROT</name>
<dbReference type="Proteomes" id="UP000683925">
    <property type="component" value="Unassembled WGS sequence"/>
</dbReference>
<protein>
    <submittedName>
        <fullName evidence="1">Uncharacterized protein</fullName>
    </submittedName>
</protein>
<sequence>MGQIQQICAKNIQQCDSSMTDLKQLVIKRECHKEGSSSVTLEQSTLITETLEELKLKLSQDEDKLNQEVETTISMVESFQKLETKNLSQRELDKITDFNVINNSDGTKNRSKSVFIRNILSEIPPKSILKNKEMPQDQGKRNLQQQKRVRFSIKDLQKNKLQQKYNGYMKISYL</sequence>
<dbReference type="EMBL" id="CAJJDP010000010">
    <property type="protein sequence ID" value="CAD8139987.1"/>
    <property type="molecule type" value="Genomic_DNA"/>
</dbReference>
<evidence type="ECO:0000313" key="2">
    <source>
        <dbReference type="Proteomes" id="UP000683925"/>
    </source>
</evidence>
<dbReference type="OMA" id="VIKRECH"/>
<gene>
    <name evidence="1" type="ORF">POCTA_138.1.T0110172</name>
</gene>
<accession>A0A8S1SKV9</accession>
<evidence type="ECO:0000313" key="1">
    <source>
        <dbReference type="EMBL" id="CAD8139987.1"/>
    </source>
</evidence>